<comment type="caution">
    <text evidence="1">The sequence shown here is derived from an EMBL/GenBank/DDBJ whole genome shotgun (WGS) entry which is preliminary data.</text>
</comment>
<protein>
    <submittedName>
        <fullName evidence="1">Uncharacterized protein</fullName>
    </submittedName>
</protein>
<dbReference type="PATRIC" id="fig|502682.8.peg.2250"/>
<reference evidence="1 2" key="1">
    <citation type="submission" date="2015-04" db="EMBL/GenBank/DDBJ databases">
        <title>The draft genome sequence of Erythrobacr gangjinensis K7-2.</title>
        <authorList>
            <person name="Zhuang L."/>
            <person name="Liu Y."/>
            <person name="Shao Z."/>
        </authorList>
    </citation>
    <scope>NUCLEOTIDE SEQUENCE [LARGE SCALE GENOMIC DNA]</scope>
    <source>
        <strain evidence="1 2">K7-2</strain>
    </source>
</reference>
<dbReference type="AlphaFoldDB" id="A0A0G9MRL7"/>
<sequence length="314" mass="34083">MFATLYRSRSAFACAAYAMASTMSVNPVFAQDETEEQGANTIIVDGQRIDTADIRSTARDITIGSYSYQVPLARFTRPVCAGVWGLGEDIGQAISDRIMQNAAEIGAEVSDEVGCGANIWVIVVDDVEATFTQLEEDDSHMTRHLTPLQVRKIRSEEGSARGWSVISTRNPDTGLPVPTGFEATQRFFEGEFGTPVNQVSSMSRSELGIRTDIELSVVLLERSALADLDTDALGDYATMRLLAYTDVPDGDTPVSTILSLFIAGDAAIGAPQRMTAFDRAYLRALYRSSPVRPARMAIGNISALMDDEQDIDGE</sequence>
<organism evidence="1 2">
    <name type="scientific">Aurantiacibacter gangjinensis</name>
    <dbReference type="NCBI Taxonomy" id="502682"/>
    <lineage>
        <taxon>Bacteria</taxon>
        <taxon>Pseudomonadati</taxon>
        <taxon>Pseudomonadota</taxon>
        <taxon>Alphaproteobacteria</taxon>
        <taxon>Sphingomonadales</taxon>
        <taxon>Erythrobacteraceae</taxon>
        <taxon>Aurantiacibacter</taxon>
    </lineage>
</organism>
<dbReference type="Proteomes" id="UP000053070">
    <property type="component" value="Unassembled WGS sequence"/>
</dbReference>
<gene>
    <name evidence="1" type="ORF">AAW01_11055</name>
</gene>
<accession>A0A0G9MRL7</accession>
<proteinExistence type="predicted"/>
<dbReference type="EMBL" id="LBHC01000002">
    <property type="protein sequence ID" value="KLE31968.1"/>
    <property type="molecule type" value="Genomic_DNA"/>
</dbReference>
<evidence type="ECO:0000313" key="1">
    <source>
        <dbReference type="EMBL" id="KLE31968.1"/>
    </source>
</evidence>
<dbReference type="KEGG" id="egn:BMF35_a1210"/>
<name>A0A0G9MRL7_9SPHN</name>
<evidence type="ECO:0000313" key="2">
    <source>
        <dbReference type="Proteomes" id="UP000053070"/>
    </source>
</evidence>
<keyword evidence="2" id="KW-1185">Reference proteome</keyword>
<dbReference type="STRING" id="502682.BMF35_a1210"/>